<dbReference type="EMBL" id="QTTQ01000010">
    <property type="protein sequence ID" value="REE81800.1"/>
    <property type="molecule type" value="Genomic_DNA"/>
</dbReference>
<dbReference type="Gene3D" id="2.60.40.10">
    <property type="entry name" value="Immunoglobulins"/>
    <property type="match status" value="2"/>
</dbReference>
<dbReference type="InterPro" id="IPR036116">
    <property type="entry name" value="FN3_sf"/>
</dbReference>
<dbReference type="Proteomes" id="UP000256429">
    <property type="component" value="Unassembled WGS sequence"/>
</dbReference>
<sequence>MKNIFFITAFSLMLCSCGGSGEDYPVPEPTPVINKAPSTPVQTTPLNNQLCIDYVVDFQWNAASDPDGDTVSYEMQIATDNQFTQNLLTKTSSSTTISVTLNKGVAYYWRVLAKDSKGLTSMYSSTFSFYTEGDGESNHLPFLPVIVNPKLNSIEQDAIVTLEWTASDVDSNDTLLFDVFLDNINPPTTKVVENLSETNLNQTLESSKNYYWKVVVKDDKGGETIGQVWCFKTD</sequence>
<dbReference type="PROSITE" id="PS51257">
    <property type="entry name" value="PROKAR_LIPOPROTEIN"/>
    <property type="match status" value="1"/>
</dbReference>
<evidence type="ECO:0000256" key="1">
    <source>
        <dbReference type="SAM" id="SignalP"/>
    </source>
</evidence>
<gene>
    <name evidence="3" type="ORF">BX611_1337</name>
</gene>
<protein>
    <recommendedName>
        <fullName evidence="2">Fibronectin type-III domain-containing protein</fullName>
    </recommendedName>
</protein>
<dbReference type="AlphaFoldDB" id="A0A3D9RPF6"/>
<evidence type="ECO:0000259" key="2">
    <source>
        <dbReference type="PROSITE" id="PS50853"/>
    </source>
</evidence>
<dbReference type="PROSITE" id="PS50853">
    <property type="entry name" value="FN3"/>
    <property type="match status" value="1"/>
</dbReference>
<keyword evidence="1" id="KW-0732">Signal</keyword>
<accession>A0A3D9RPF6</accession>
<evidence type="ECO:0000313" key="4">
    <source>
        <dbReference type="Proteomes" id="UP000256429"/>
    </source>
</evidence>
<evidence type="ECO:0000313" key="3">
    <source>
        <dbReference type="EMBL" id="REE81800.1"/>
    </source>
</evidence>
<dbReference type="SUPFAM" id="SSF49265">
    <property type="entry name" value="Fibronectin type III"/>
    <property type="match status" value="1"/>
</dbReference>
<comment type="caution">
    <text evidence="3">The sequence shown here is derived from an EMBL/GenBank/DDBJ whole genome shotgun (WGS) entry which is preliminary data.</text>
</comment>
<feature type="signal peptide" evidence="1">
    <location>
        <begin position="1"/>
        <end position="21"/>
    </location>
</feature>
<dbReference type="InterPro" id="IPR013783">
    <property type="entry name" value="Ig-like_fold"/>
</dbReference>
<reference evidence="3 4" key="1">
    <citation type="submission" date="2018-08" db="EMBL/GenBank/DDBJ databases">
        <title>Genomic Encyclopedia of Type Strains, Phase III (KMG-III): the genomes of soil and plant-associated and newly described type strains.</title>
        <authorList>
            <person name="Whitman W."/>
        </authorList>
    </citation>
    <scope>NUCLEOTIDE SEQUENCE [LARGE SCALE GENOMIC DNA]</scope>
    <source>
        <strain evidence="3 4">325-5</strain>
    </source>
</reference>
<name>A0A3D9RPF6_9FLAO</name>
<organism evidence="3 4">
    <name type="scientific">Lutibacter oceani</name>
    <dbReference type="NCBI Taxonomy" id="1853311"/>
    <lineage>
        <taxon>Bacteria</taxon>
        <taxon>Pseudomonadati</taxon>
        <taxon>Bacteroidota</taxon>
        <taxon>Flavobacteriia</taxon>
        <taxon>Flavobacteriales</taxon>
        <taxon>Flavobacteriaceae</taxon>
        <taxon>Lutibacter</taxon>
    </lineage>
</organism>
<feature type="domain" description="Fibronectin type-III" evidence="2">
    <location>
        <begin position="36"/>
        <end position="134"/>
    </location>
</feature>
<dbReference type="OrthoDB" id="789771at2"/>
<dbReference type="RefSeq" id="WP_115879397.1">
    <property type="nucleotide sequence ID" value="NZ_QTTQ01000010.1"/>
</dbReference>
<feature type="chain" id="PRO_5017753397" description="Fibronectin type-III domain-containing protein" evidence="1">
    <location>
        <begin position="22"/>
        <end position="234"/>
    </location>
</feature>
<proteinExistence type="predicted"/>
<dbReference type="InterPro" id="IPR003961">
    <property type="entry name" value="FN3_dom"/>
</dbReference>
<keyword evidence="4" id="KW-1185">Reference proteome</keyword>